<evidence type="ECO:0000313" key="1">
    <source>
        <dbReference type="EMBL" id="VDP70780.1"/>
    </source>
</evidence>
<dbReference type="WBParaSite" id="ECPE_0000385301-mRNA-1">
    <property type="protein sequence ID" value="ECPE_0000385301-mRNA-1"/>
    <property type="gene ID" value="ECPE_0000385301"/>
</dbReference>
<organism evidence="3">
    <name type="scientific">Echinostoma caproni</name>
    <dbReference type="NCBI Taxonomy" id="27848"/>
    <lineage>
        <taxon>Eukaryota</taxon>
        <taxon>Metazoa</taxon>
        <taxon>Spiralia</taxon>
        <taxon>Lophotrochozoa</taxon>
        <taxon>Platyhelminthes</taxon>
        <taxon>Trematoda</taxon>
        <taxon>Digenea</taxon>
        <taxon>Plagiorchiida</taxon>
        <taxon>Echinostomata</taxon>
        <taxon>Echinostomatoidea</taxon>
        <taxon>Echinostomatidae</taxon>
        <taxon>Echinostoma</taxon>
    </lineage>
</organism>
<dbReference type="AlphaFoldDB" id="A0A183AA63"/>
<proteinExistence type="predicted"/>
<protein>
    <submittedName>
        <fullName evidence="3">Cytochrome P450</fullName>
    </submittedName>
</protein>
<reference evidence="3" key="1">
    <citation type="submission" date="2016-06" db="UniProtKB">
        <authorList>
            <consortium name="WormBaseParasite"/>
        </authorList>
    </citation>
    <scope>IDENTIFICATION</scope>
</reference>
<name>A0A183AA63_9TREM</name>
<accession>A0A183AA63</accession>
<gene>
    <name evidence="1" type="ORF">ECPE_LOCUS3848</name>
</gene>
<sequence>MKASPSDSVKAAVFSLQPITPVLNYGSRWQRFGCEWPPKSVENIRNPKTGLFNLAIQPCVGKQNVKHHSDTWWERYYKLLNILYPGNLPNGSLTHRARIMERKLRVNPAEYNFQLYPQLIDVKETVSLIRQGQEVFRVLGHWAVFQTFIEEF</sequence>
<evidence type="ECO:0000313" key="3">
    <source>
        <dbReference type="WBParaSite" id="ECPE_0000385301-mRNA-1"/>
    </source>
</evidence>
<dbReference type="EMBL" id="UZAN01040747">
    <property type="protein sequence ID" value="VDP70780.1"/>
    <property type="molecule type" value="Genomic_DNA"/>
</dbReference>
<keyword evidence="2" id="KW-1185">Reference proteome</keyword>
<reference evidence="1 2" key="2">
    <citation type="submission" date="2018-11" db="EMBL/GenBank/DDBJ databases">
        <authorList>
            <consortium name="Pathogen Informatics"/>
        </authorList>
    </citation>
    <scope>NUCLEOTIDE SEQUENCE [LARGE SCALE GENOMIC DNA]</scope>
    <source>
        <strain evidence="1 2">Egypt</strain>
    </source>
</reference>
<dbReference type="OrthoDB" id="2139606at2759"/>
<dbReference type="Proteomes" id="UP000272942">
    <property type="component" value="Unassembled WGS sequence"/>
</dbReference>
<evidence type="ECO:0000313" key="2">
    <source>
        <dbReference type="Proteomes" id="UP000272942"/>
    </source>
</evidence>